<dbReference type="Pfam" id="PF05721">
    <property type="entry name" value="PhyH"/>
    <property type="match status" value="1"/>
</dbReference>
<evidence type="ECO:0008006" key="3">
    <source>
        <dbReference type="Google" id="ProtNLM"/>
    </source>
</evidence>
<dbReference type="Gene3D" id="2.60.120.620">
    <property type="entry name" value="q2cbj1_9rhob like domain"/>
    <property type="match status" value="1"/>
</dbReference>
<dbReference type="SUPFAM" id="SSF51197">
    <property type="entry name" value="Clavaminate synthase-like"/>
    <property type="match status" value="1"/>
</dbReference>
<dbReference type="InterPro" id="IPR008775">
    <property type="entry name" value="Phytyl_CoA_dOase-like"/>
</dbReference>
<name>A0A9Q0ARR0_9PEZI</name>
<evidence type="ECO:0000313" key="2">
    <source>
        <dbReference type="Proteomes" id="UP000829685"/>
    </source>
</evidence>
<dbReference type="Proteomes" id="UP000829685">
    <property type="component" value="Unassembled WGS sequence"/>
</dbReference>
<dbReference type="EMBL" id="JAFIMR010000010">
    <property type="protein sequence ID" value="KAI1873581.1"/>
    <property type="molecule type" value="Genomic_DNA"/>
</dbReference>
<keyword evidence="2" id="KW-1185">Reference proteome</keyword>
<gene>
    <name evidence="1" type="ORF">JX265_005203</name>
</gene>
<evidence type="ECO:0000313" key="1">
    <source>
        <dbReference type="EMBL" id="KAI1873581.1"/>
    </source>
</evidence>
<accession>A0A9Q0ARR0</accession>
<proteinExistence type="predicted"/>
<protein>
    <recommendedName>
        <fullName evidence="3">Phytanoyl-CoA dioxygenase family protein</fullName>
    </recommendedName>
</protein>
<organism evidence="1 2">
    <name type="scientific">Neoarthrinium moseri</name>
    <dbReference type="NCBI Taxonomy" id="1658444"/>
    <lineage>
        <taxon>Eukaryota</taxon>
        <taxon>Fungi</taxon>
        <taxon>Dikarya</taxon>
        <taxon>Ascomycota</taxon>
        <taxon>Pezizomycotina</taxon>
        <taxon>Sordariomycetes</taxon>
        <taxon>Xylariomycetidae</taxon>
        <taxon>Amphisphaeriales</taxon>
        <taxon>Apiosporaceae</taxon>
        <taxon>Neoarthrinium</taxon>
    </lineage>
</organism>
<comment type="caution">
    <text evidence="1">The sequence shown here is derived from an EMBL/GenBank/DDBJ whole genome shotgun (WGS) entry which is preliminary data.</text>
</comment>
<dbReference type="AlphaFoldDB" id="A0A9Q0ARR0"/>
<reference evidence="1" key="1">
    <citation type="submission" date="2021-03" db="EMBL/GenBank/DDBJ databases">
        <title>Revisited historic fungal species revealed as producer of novel bioactive compounds through whole genome sequencing and comparative genomics.</title>
        <authorList>
            <person name="Vignolle G.A."/>
            <person name="Hochenegger N."/>
            <person name="Mach R.L."/>
            <person name="Mach-Aigner A.R."/>
            <person name="Javad Rahimi M."/>
            <person name="Salim K.A."/>
            <person name="Chan C.M."/>
            <person name="Lim L.B.L."/>
            <person name="Cai F."/>
            <person name="Druzhinina I.S."/>
            <person name="U'Ren J.M."/>
            <person name="Derntl C."/>
        </authorList>
    </citation>
    <scope>NUCLEOTIDE SEQUENCE</scope>
    <source>
        <strain evidence="1">TUCIM 5799</strain>
    </source>
</reference>
<sequence>MLNSGLISGSDDFPPTLCVSRLCPLIMSTSALMAILLWELVRSGPSLIEPPDTPNQRIWDIINKEDEFIDLLNHPLIDEVIPWYLGDHSIIYSYTANIARPGNVPTHLHTDQLAISPPARDIAYGMDNMFYLEDITDNNGATRVYPASHLGNIAPSDISTVDGSIPAEGPAGTALVFESRLWHATGPNRAEKGKRLLSYSFP</sequence>